<protein>
    <recommendedName>
        <fullName evidence="4">Zinc-ribbon domain-containing protein</fullName>
    </recommendedName>
</protein>
<dbReference type="Proteomes" id="UP000823890">
    <property type="component" value="Unassembled WGS sequence"/>
</dbReference>
<keyword evidence="1" id="KW-0812">Transmembrane</keyword>
<reference evidence="2" key="1">
    <citation type="journal article" date="2021" name="PeerJ">
        <title>Extensive microbial diversity within the chicken gut microbiome revealed by metagenomics and culture.</title>
        <authorList>
            <person name="Gilroy R."/>
            <person name="Ravi A."/>
            <person name="Getino M."/>
            <person name="Pursley I."/>
            <person name="Horton D.L."/>
            <person name="Alikhan N.F."/>
            <person name="Baker D."/>
            <person name="Gharbi K."/>
            <person name="Hall N."/>
            <person name="Watson M."/>
            <person name="Adriaenssens E.M."/>
            <person name="Foster-Nyarko E."/>
            <person name="Jarju S."/>
            <person name="Secka A."/>
            <person name="Antonio M."/>
            <person name="Oren A."/>
            <person name="Chaudhuri R.R."/>
            <person name="La Ragione R."/>
            <person name="Hildebrand F."/>
            <person name="Pallen M.J."/>
        </authorList>
    </citation>
    <scope>NUCLEOTIDE SEQUENCE</scope>
    <source>
        <strain evidence="2">ChiW19-954</strain>
    </source>
</reference>
<keyword evidence="1" id="KW-0472">Membrane</keyword>
<gene>
    <name evidence="2" type="ORF">H9758_06450</name>
</gene>
<dbReference type="EMBL" id="DWWO01000080">
    <property type="protein sequence ID" value="HJC34222.1"/>
    <property type="molecule type" value="Genomic_DNA"/>
</dbReference>
<dbReference type="AlphaFoldDB" id="A0A9D2NM22"/>
<evidence type="ECO:0000313" key="3">
    <source>
        <dbReference type="Proteomes" id="UP000823890"/>
    </source>
</evidence>
<evidence type="ECO:0000256" key="1">
    <source>
        <dbReference type="SAM" id="Phobius"/>
    </source>
</evidence>
<keyword evidence="1" id="KW-1133">Transmembrane helix</keyword>
<name>A0A9D2NM22_9FIRM</name>
<evidence type="ECO:0000313" key="2">
    <source>
        <dbReference type="EMBL" id="HJC34222.1"/>
    </source>
</evidence>
<accession>A0A9D2NM22</accession>
<evidence type="ECO:0008006" key="4">
    <source>
        <dbReference type="Google" id="ProtNLM"/>
    </source>
</evidence>
<organism evidence="2 3">
    <name type="scientific">Candidatus Mediterraneibacter faecipullorum</name>
    <dbReference type="NCBI Taxonomy" id="2838670"/>
    <lineage>
        <taxon>Bacteria</taxon>
        <taxon>Bacillati</taxon>
        <taxon>Bacillota</taxon>
        <taxon>Clostridia</taxon>
        <taxon>Lachnospirales</taxon>
        <taxon>Lachnospiraceae</taxon>
        <taxon>Mediterraneibacter</taxon>
    </lineage>
</organism>
<sequence>MEEKKFCPYCGERLKGQERFCGKCGKRITPISEISPQHSKKIRHTGMIKIFVVLIILVICGWLAFLIYTHTGQKQILGSWLMLDEDGEYAGYGMTFYEDGRILDTASGLTGDYVIDDGKIMVSYDDGWEVERYVFEYELERDTLTLNLEGSDDEFTLVKENNSL</sequence>
<proteinExistence type="predicted"/>
<comment type="caution">
    <text evidence="2">The sequence shown here is derived from an EMBL/GenBank/DDBJ whole genome shotgun (WGS) entry which is preliminary data.</text>
</comment>
<feature type="transmembrane region" description="Helical" evidence="1">
    <location>
        <begin position="50"/>
        <end position="68"/>
    </location>
</feature>
<reference evidence="2" key="2">
    <citation type="submission" date="2021-04" db="EMBL/GenBank/DDBJ databases">
        <authorList>
            <person name="Gilroy R."/>
        </authorList>
    </citation>
    <scope>NUCLEOTIDE SEQUENCE</scope>
    <source>
        <strain evidence="2">ChiW19-954</strain>
    </source>
</reference>